<feature type="compositionally biased region" description="Low complexity" evidence="5">
    <location>
        <begin position="409"/>
        <end position="424"/>
    </location>
</feature>
<evidence type="ECO:0000313" key="7">
    <source>
        <dbReference type="EMBL" id="CAB9526851.1"/>
    </source>
</evidence>
<feature type="compositionally biased region" description="Basic and acidic residues" evidence="5">
    <location>
        <begin position="113"/>
        <end position="131"/>
    </location>
</feature>
<keyword evidence="2" id="KW-0238">DNA-binding</keyword>
<evidence type="ECO:0000256" key="3">
    <source>
        <dbReference type="ARBA" id="ARBA00023242"/>
    </source>
</evidence>
<evidence type="ECO:0000256" key="1">
    <source>
        <dbReference type="ARBA" id="ARBA00004123"/>
    </source>
</evidence>
<organism evidence="7 8">
    <name type="scientific">Seminavis robusta</name>
    <dbReference type="NCBI Taxonomy" id="568900"/>
    <lineage>
        <taxon>Eukaryota</taxon>
        <taxon>Sar</taxon>
        <taxon>Stramenopiles</taxon>
        <taxon>Ochrophyta</taxon>
        <taxon>Bacillariophyta</taxon>
        <taxon>Bacillariophyceae</taxon>
        <taxon>Bacillariophycidae</taxon>
        <taxon>Naviculales</taxon>
        <taxon>Naviculaceae</taxon>
        <taxon>Seminavis</taxon>
    </lineage>
</organism>
<accession>A0A9N8ET94</accession>
<sequence>MLRDKAETDSSIYKNQRKSLPAEIVPLRRLQEMDSGDGGKDEIPTKQSNDAASNPDMYPGFGRLFSQQLRNNAVIRGDGFESINSPDEGNEYVDQKIAPNQEERKVAACLKKPPPENRKRRRPSEEHESNNHTKQHREKSQVHHEYHDYSGLSGDFVLPALKQKGRGGVSSMFPTVLHHMLDEAERQGFSHIVSWQPHGRAFHVHLPERFVAEVMPNYFRHTRLSSFQRQLSLYGFTRLARKGPDRGAYYHECFLRGLVHLCTNIQRTRVKGTMVRQSSSPETEPDFSVLPPVGVDHAKSTSSLFSARGLQVATVVANRLDSGKTEGQHGNANHATSAPQLAYNDIMLRNLQDPPRSALPTSQDPFDLKDKRARSENLRNEMSQPPPPAPRAWGSKYMRHLLTRTLTPQGEQQEGSNQEGNAEETQPSNPETEVGSQGSGGSSKSHAKIDAESDLAVFLEEVDLDTDEDECLESEEAMARILEQEVNQISEV</sequence>
<reference evidence="7" key="1">
    <citation type="submission" date="2020-06" db="EMBL/GenBank/DDBJ databases">
        <authorList>
            <consortium name="Plant Systems Biology data submission"/>
        </authorList>
    </citation>
    <scope>NUCLEOTIDE SEQUENCE</scope>
    <source>
        <strain evidence="7">D6</strain>
    </source>
</reference>
<dbReference type="GO" id="GO:0005634">
    <property type="term" value="C:nucleus"/>
    <property type="evidence" value="ECO:0007669"/>
    <property type="project" value="UniProtKB-SubCell"/>
</dbReference>
<comment type="caution">
    <text evidence="7">The sequence shown here is derived from an EMBL/GenBank/DDBJ whole genome shotgun (WGS) entry which is preliminary data.</text>
</comment>
<dbReference type="PANTHER" id="PTHR10015:SF206">
    <property type="entry name" value="HSF-TYPE DNA-BINDING DOMAIN-CONTAINING PROTEIN"/>
    <property type="match status" value="1"/>
</dbReference>
<feature type="compositionally biased region" description="Basic and acidic residues" evidence="5">
    <location>
        <begin position="29"/>
        <end position="44"/>
    </location>
</feature>
<evidence type="ECO:0000256" key="2">
    <source>
        <dbReference type="ARBA" id="ARBA00023125"/>
    </source>
</evidence>
<evidence type="ECO:0000259" key="6">
    <source>
        <dbReference type="SMART" id="SM00415"/>
    </source>
</evidence>
<evidence type="ECO:0000256" key="5">
    <source>
        <dbReference type="SAM" id="MobiDB-lite"/>
    </source>
</evidence>
<dbReference type="EMBL" id="CAICTM010001898">
    <property type="protein sequence ID" value="CAB9526851.1"/>
    <property type="molecule type" value="Genomic_DNA"/>
</dbReference>
<name>A0A9N8ET94_9STRA</name>
<comment type="similarity">
    <text evidence="4">Belongs to the HSF family.</text>
</comment>
<dbReference type="GO" id="GO:0003700">
    <property type="term" value="F:DNA-binding transcription factor activity"/>
    <property type="evidence" value="ECO:0007669"/>
    <property type="project" value="InterPro"/>
</dbReference>
<feature type="region of interest" description="Disordered" evidence="5">
    <location>
        <begin position="375"/>
        <end position="394"/>
    </location>
</feature>
<dbReference type="PRINTS" id="PR00056">
    <property type="entry name" value="HSFDOMAIN"/>
</dbReference>
<feature type="domain" description="HSF-type DNA-binding" evidence="6">
    <location>
        <begin position="169"/>
        <end position="268"/>
    </location>
</feature>
<evidence type="ECO:0000313" key="8">
    <source>
        <dbReference type="Proteomes" id="UP001153069"/>
    </source>
</evidence>
<gene>
    <name evidence="7" type="ORF">SEMRO_1900_G304270.1</name>
</gene>
<dbReference type="FunFam" id="1.10.10.10:FF:000479">
    <property type="entry name" value="Predicted protein"/>
    <property type="match status" value="1"/>
</dbReference>
<evidence type="ECO:0000256" key="4">
    <source>
        <dbReference type="RuleBase" id="RU004020"/>
    </source>
</evidence>
<dbReference type="OrthoDB" id="60033at2759"/>
<dbReference type="InterPro" id="IPR000232">
    <property type="entry name" value="HSF_DNA-bd"/>
</dbReference>
<feature type="region of interest" description="Disordered" evidence="5">
    <location>
        <begin position="78"/>
        <end position="145"/>
    </location>
</feature>
<dbReference type="InterPro" id="IPR036390">
    <property type="entry name" value="WH_DNA-bd_sf"/>
</dbReference>
<proteinExistence type="inferred from homology"/>
<protein>
    <submittedName>
        <fullName evidence="7">Heat stress transcription factor</fullName>
    </submittedName>
</protein>
<keyword evidence="8" id="KW-1185">Reference proteome</keyword>
<feature type="region of interest" description="Disordered" evidence="5">
    <location>
        <begin position="1"/>
        <end position="62"/>
    </location>
</feature>
<feature type="region of interest" description="Disordered" evidence="5">
    <location>
        <begin position="408"/>
        <end position="449"/>
    </location>
</feature>
<keyword evidence="3" id="KW-0539">Nucleus</keyword>
<comment type="subcellular location">
    <subcellularLocation>
        <location evidence="1">Nucleus</location>
    </subcellularLocation>
</comment>
<dbReference type="Gene3D" id="1.10.10.10">
    <property type="entry name" value="Winged helix-like DNA-binding domain superfamily/Winged helix DNA-binding domain"/>
    <property type="match status" value="1"/>
</dbReference>
<dbReference type="Pfam" id="PF00447">
    <property type="entry name" value="HSF_DNA-bind"/>
    <property type="match status" value="1"/>
</dbReference>
<dbReference type="AlphaFoldDB" id="A0A9N8ET94"/>
<dbReference type="SMART" id="SM00415">
    <property type="entry name" value="HSF"/>
    <property type="match status" value="1"/>
</dbReference>
<dbReference type="GO" id="GO:0043565">
    <property type="term" value="F:sequence-specific DNA binding"/>
    <property type="evidence" value="ECO:0007669"/>
    <property type="project" value="InterPro"/>
</dbReference>
<dbReference type="PANTHER" id="PTHR10015">
    <property type="entry name" value="HEAT SHOCK TRANSCRIPTION FACTOR"/>
    <property type="match status" value="1"/>
</dbReference>
<dbReference type="InterPro" id="IPR036388">
    <property type="entry name" value="WH-like_DNA-bd_sf"/>
</dbReference>
<dbReference type="SUPFAM" id="SSF46785">
    <property type="entry name" value="Winged helix' DNA-binding domain"/>
    <property type="match status" value="1"/>
</dbReference>
<dbReference type="Proteomes" id="UP001153069">
    <property type="component" value="Unassembled WGS sequence"/>
</dbReference>